<evidence type="ECO:0000256" key="3">
    <source>
        <dbReference type="SAM" id="MobiDB-lite"/>
    </source>
</evidence>
<protein>
    <submittedName>
        <fullName evidence="6">Arylsulfatase</fullName>
    </submittedName>
</protein>
<dbReference type="Gene3D" id="3.30.1120.10">
    <property type="match status" value="1"/>
</dbReference>
<comment type="caution">
    <text evidence="6">The sequence shown here is derived from an EMBL/GenBank/DDBJ whole genome shotgun (WGS) entry which is preliminary data.</text>
</comment>
<dbReference type="RefSeq" id="WP_386820256.1">
    <property type="nucleotide sequence ID" value="NZ_JBHUIT010000017.1"/>
</dbReference>
<organism evidence="6 7">
    <name type="scientific">Luteolibacter algae</name>
    <dbReference type="NCBI Taxonomy" id="454151"/>
    <lineage>
        <taxon>Bacteria</taxon>
        <taxon>Pseudomonadati</taxon>
        <taxon>Verrucomicrobiota</taxon>
        <taxon>Verrucomicrobiia</taxon>
        <taxon>Verrucomicrobiales</taxon>
        <taxon>Verrucomicrobiaceae</taxon>
        <taxon>Luteolibacter</taxon>
    </lineage>
</organism>
<feature type="signal peptide" evidence="4">
    <location>
        <begin position="1"/>
        <end position="20"/>
    </location>
</feature>
<dbReference type="EMBL" id="JBHUIT010000017">
    <property type="protein sequence ID" value="MFD2256968.1"/>
    <property type="molecule type" value="Genomic_DNA"/>
</dbReference>
<name>A0ABW5D958_9BACT</name>
<feature type="compositionally biased region" description="Polar residues" evidence="3">
    <location>
        <begin position="446"/>
        <end position="461"/>
    </location>
</feature>
<keyword evidence="4" id="KW-0732">Signal</keyword>
<keyword evidence="2" id="KW-0378">Hydrolase</keyword>
<dbReference type="PANTHER" id="PTHR43751:SF3">
    <property type="entry name" value="SULFATASE N-TERMINAL DOMAIN-CONTAINING PROTEIN"/>
    <property type="match status" value="1"/>
</dbReference>
<dbReference type="Proteomes" id="UP001597375">
    <property type="component" value="Unassembled WGS sequence"/>
</dbReference>
<evidence type="ECO:0000259" key="5">
    <source>
        <dbReference type="Pfam" id="PF00884"/>
    </source>
</evidence>
<evidence type="ECO:0000313" key="6">
    <source>
        <dbReference type="EMBL" id="MFD2256968.1"/>
    </source>
</evidence>
<reference evidence="7" key="1">
    <citation type="journal article" date="2019" name="Int. J. Syst. Evol. Microbiol.">
        <title>The Global Catalogue of Microorganisms (GCM) 10K type strain sequencing project: providing services to taxonomists for standard genome sequencing and annotation.</title>
        <authorList>
            <consortium name="The Broad Institute Genomics Platform"/>
            <consortium name="The Broad Institute Genome Sequencing Center for Infectious Disease"/>
            <person name="Wu L."/>
            <person name="Ma J."/>
        </authorList>
    </citation>
    <scope>NUCLEOTIDE SEQUENCE [LARGE SCALE GENOMIC DNA]</scope>
    <source>
        <strain evidence="7">CGMCC 4.7106</strain>
    </source>
</reference>
<dbReference type="CDD" id="cd16145">
    <property type="entry name" value="ARS_like"/>
    <property type="match status" value="1"/>
</dbReference>
<dbReference type="InterPro" id="IPR017850">
    <property type="entry name" value="Alkaline_phosphatase_core_sf"/>
</dbReference>
<dbReference type="InterPro" id="IPR000917">
    <property type="entry name" value="Sulfatase_N"/>
</dbReference>
<dbReference type="Pfam" id="PF00884">
    <property type="entry name" value="Sulfatase"/>
    <property type="match status" value="1"/>
</dbReference>
<evidence type="ECO:0000256" key="1">
    <source>
        <dbReference type="ARBA" id="ARBA00008779"/>
    </source>
</evidence>
<evidence type="ECO:0000256" key="4">
    <source>
        <dbReference type="SAM" id="SignalP"/>
    </source>
</evidence>
<feature type="region of interest" description="Disordered" evidence="3">
    <location>
        <begin position="85"/>
        <end position="104"/>
    </location>
</feature>
<keyword evidence="7" id="KW-1185">Reference proteome</keyword>
<sequence>MVKKLASILFCLVAASAAQARQPNIIYILADDLGYGDVSYNGQDKFRTPNIDALAEQGMRFTNHYSGSAVCAPSRASFLTGRHTGNAPVRGNAEHPPEGQTPMPEDTYTLAHHLKKAGYKTGIFGKWGLGYPGSVSEPLKMGFDKFYGYNCQYLAHSYYPAWLWNDDKREFLWGNVGSFSKDYAPEFIHKQTLDFIRENKDKPFFCYYALVQPHADMIAPEEYMEKYRGKFLPEFEYKEDYYKGQPEGHAAFAAMVNVLDDYVGELVAELKELGIAEDTLVIFTSDNGAHEEGGADPVYFDSSSGRRGFKRDLYEGGIHVPMVASWPGKIAAGSESDQISAFWDMLPTFAELANEPLTVETDGVSIVPTLLGEDGQKQHDFLYWEFHAKKGMVAIRKGDWKGVRYDVSVDPDSPLELYNIAKDPGEKNNVAAEHPEMVEEFNKFIKQSHTTSPNPEWNFPTSGKKKK</sequence>
<evidence type="ECO:0000256" key="2">
    <source>
        <dbReference type="ARBA" id="ARBA00022801"/>
    </source>
</evidence>
<dbReference type="SUPFAM" id="SSF53649">
    <property type="entry name" value="Alkaline phosphatase-like"/>
    <property type="match status" value="1"/>
</dbReference>
<comment type="similarity">
    <text evidence="1">Belongs to the sulfatase family.</text>
</comment>
<dbReference type="InterPro" id="IPR024607">
    <property type="entry name" value="Sulfatase_CS"/>
</dbReference>
<gene>
    <name evidence="6" type="ORF">ACFSSA_09790</name>
</gene>
<feature type="domain" description="Sulfatase N-terminal" evidence="5">
    <location>
        <begin position="23"/>
        <end position="354"/>
    </location>
</feature>
<accession>A0ABW5D958</accession>
<dbReference type="InterPro" id="IPR052701">
    <property type="entry name" value="GAG_Ulvan_Degrading_Sulfatases"/>
</dbReference>
<dbReference type="Gene3D" id="3.40.720.10">
    <property type="entry name" value="Alkaline Phosphatase, subunit A"/>
    <property type="match status" value="1"/>
</dbReference>
<feature type="chain" id="PRO_5046833735" evidence="4">
    <location>
        <begin position="21"/>
        <end position="467"/>
    </location>
</feature>
<dbReference type="PANTHER" id="PTHR43751">
    <property type="entry name" value="SULFATASE"/>
    <property type="match status" value="1"/>
</dbReference>
<evidence type="ECO:0000313" key="7">
    <source>
        <dbReference type="Proteomes" id="UP001597375"/>
    </source>
</evidence>
<feature type="region of interest" description="Disordered" evidence="3">
    <location>
        <begin position="446"/>
        <end position="467"/>
    </location>
</feature>
<dbReference type="PROSITE" id="PS00523">
    <property type="entry name" value="SULFATASE_1"/>
    <property type="match status" value="1"/>
</dbReference>
<proteinExistence type="inferred from homology"/>